<proteinExistence type="predicted"/>
<evidence type="ECO:0000313" key="1">
    <source>
        <dbReference type="EMBL" id="MEM4990543.1"/>
    </source>
</evidence>
<dbReference type="Proteomes" id="UP001495910">
    <property type="component" value="Unassembled WGS sequence"/>
</dbReference>
<accession>A0ABU9Q2P1</accession>
<dbReference type="EMBL" id="JBANDC010000026">
    <property type="protein sequence ID" value="MEM4990543.1"/>
    <property type="molecule type" value="Genomic_DNA"/>
</dbReference>
<gene>
    <name evidence="1" type="ORF">V8G57_24360</name>
</gene>
<keyword evidence="2" id="KW-1185">Reference proteome</keyword>
<reference evidence="1 2" key="1">
    <citation type="submission" date="2024-02" db="EMBL/GenBank/DDBJ databases">
        <title>Draft genome sequence of Collimonas sp. strain H4R21, an effective mineral-weathering bacterial strain isolated from the beech rhizosphere.</title>
        <authorList>
            <person name="Morin E."/>
            <person name="Uroz S."/>
            <person name="Leveau J.H.J."/>
            <person name="Kumar R."/>
            <person name="Rey M.W."/>
            <person name="Pham J."/>
        </authorList>
    </citation>
    <scope>NUCLEOTIDE SEQUENCE [LARGE SCALE GENOMIC DNA]</scope>
    <source>
        <strain evidence="1 2">H4R21</strain>
    </source>
</reference>
<sequence>MGTGSMAQPAAPIVTEATTKQEMIFLTCCAELEITLRNGMNETENEDTRRRMVR</sequence>
<comment type="caution">
    <text evidence="1">The sequence shown here is derived from an EMBL/GenBank/DDBJ whole genome shotgun (WGS) entry which is preliminary data.</text>
</comment>
<evidence type="ECO:0000313" key="2">
    <source>
        <dbReference type="Proteomes" id="UP001495910"/>
    </source>
</evidence>
<organism evidence="1 2">
    <name type="scientific">Collimonas rhizosphaerae</name>
    <dbReference type="NCBI Taxonomy" id="3126357"/>
    <lineage>
        <taxon>Bacteria</taxon>
        <taxon>Pseudomonadati</taxon>
        <taxon>Pseudomonadota</taxon>
        <taxon>Betaproteobacteria</taxon>
        <taxon>Burkholderiales</taxon>
        <taxon>Oxalobacteraceae</taxon>
        <taxon>Collimonas</taxon>
    </lineage>
</organism>
<protein>
    <submittedName>
        <fullName evidence="1">Uncharacterized protein</fullName>
    </submittedName>
</protein>
<dbReference type="RefSeq" id="WP_254785196.1">
    <property type="nucleotide sequence ID" value="NZ_JBANDC010000026.1"/>
</dbReference>
<name>A0ABU9Q2P1_9BURK</name>